<dbReference type="Pfam" id="PF00072">
    <property type="entry name" value="Response_reg"/>
    <property type="match status" value="1"/>
</dbReference>
<dbReference type="InParanoid" id="A0A330L1S2"/>
<name>A0A330L1S2_9BACT</name>
<accession>A0A330L1S2</accession>
<dbReference type="PANTHER" id="PTHR44591">
    <property type="entry name" value="STRESS RESPONSE REGULATOR PROTEIN 1"/>
    <property type="match status" value="1"/>
</dbReference>
<dbReference type="AlphaFoldDB" id="A0A330L1S2"/>
<reference evidence="5" key="1">
    <citation type="submission" date="2018-04" db="EMBL/GenBank/DDBJ databases">
        <authorList>
            <person name="Lucker S."/>
            <person name="Sakoula D."/>
        </authorList>
    </citation>
    <scope>NUCLEOTIDE SEQUENCE [LARGE SCALE GENOMIC DNA]</scope>
</reference>
<evidence type="ECO:0000259" key="3">
    <source>
        <dbReference type="PROSITE" id="PS50110"/>
    </source>
</evidence>
<dbReference type="Proteomes" id="UP000248168">
    <property type="component" value="Unassembled WGS sequence"/>
</dbReference>
<dbReference type="Gene3D" id="3.40.50.2300">
    <property type="match status" value="1"/>
</dbReference>
<evidence type="ECO:0000256" key="1">
    <source>
        <dbReference type="ARBA" id="ARBA00022553"/>
    </source>
</evidence>
<sequence>MGEGKPTVLVVDDDGEMRSLLRDGLWSEGYVLREAGDGEEACHVILRAVPDLILTEIHLAAGGVDYINRLRAIVPHCPIVVMTAFGDEQVKAKVFRAGATRYFSKPVHLAELRSCVKQLLGAGSQQVF</sequence>
<dbReference type="SMART" id="SM00448">
    <property type="entry name" value="REC"/>
    <property type="match status" value="1"/>
</dbReference>
<keyword evidence="1" id="KW-0597">Phosphoprotein</keyword>
<organism evidence="4 5">
    <name type="scientific">Nitrospira lenta</name>
    <dbReference type="NCBI Taxonomy" id="1436998"/>
    <lineage>
        <taxon>Bacteria</taxon>
        <taxon>Pseudomonadati</taxon>
        <taxon>Nitrospirota</taxon>
        <taxon>Nitrospiria</taxon>
        <taxon>Nitrospirales</taxon>
        <taxon>Nitrospiraceae</taxon>
        <taxon>Nitrospira</taxon>
    </lineage>
</organism>
<evidence type="ECO:0000256" key="2">
    <source>
        <dbReference type="PROSITE-ProRule" id="PRU00169"/>
    </source>
</evidence>
<comment type="caution">
    <text evidence="2">Lacks conserved residue(s) required for the propagation of feature annotation.</text>
</comment>
<dbReference type="OrthoDB" id="9788090at2"/>
<evidence type="ECO:0000313" key="5">
    <source>
        <dbReference type="Proteomes" id="UP000248168"/>
    </source>
</evidence>
<dbReference type="EMBL" id="OUNR01000001">
    <property type="protein sequence ID" value="SPP63163.1"/>
    <property type="molecule type" value="Genomic_DNA"/>
</dbReference>
<gene>
    <name evidence="4" type="ORF">NITLEN_10249</name>
</gene>
<dbReference type="InterPro" id="IPR050595">
    <property type="entry name" value="Bact_response_regulator"/>
</dbReference>
<dbReference type="InterPro" id="IPR011006">
    <property type="entry name" value="CheY-like_superfamily"/>
</dbReference>
<protein>
    <submittedName>
        <fullName evidence="4">Response regulator, CheY-like</fullName>
    </submittedName>
</protein>
<keyword evidence="5" id="KW-1185">Reference proteome</keyword>
<dbReference type="SUPFAM" id="SSF52172">
    <property type="entry name" value="CheY-like"/>
    <property type="match status" value="1"/>
</dbReference>
<evidence type="ECO:0000313" key="4">
    <source>
        <dbReference type="EMBL" id="SPP63163.1"/>
    </source>
</evidence>
<dbReference type="GO" id="GO:0000160">
    <property type="term" value="P:phosphorelay signal transduction system"/>
    <property type="evidence" value="ECO:0007669"/>
    <property type="project" value="InterPro"/>
</dbReference>
<dbReference type="CDD" id="cd00156">
    <property type="entry name" value="REC"/>
    <property type="match status" value="1"/>
</dbReference>
<feature type="domain" description="Response regulatory" evidence="3">
    <location>
        <begin position="7"/>
        <end position="120"/>
    </location>
</feature>
<dbReference type="InterPro" id="IPR001789">
    <property type="entry name" value="Sig_transdc_resp-reg_receiver"/>
</dbReference>
<dbReference type="PROSITE" id="PS50110">
    <property type="entry name" value="RESPONSE_REGULATORY"/>
    <property type="match status" value="1"/>
</dbReference>
<dbReference type="PANTHER" id="PTHR44591:SF23">
    <property type="entry name" value="CHEY SUBFAMILY"/>
    <property type="match status" value="1"/>
</dbReference>
<proteinExistence type="predicted"/>
<dbReference type="RefSeq" id="WP_121987738.1">
    <property type="nucleotide sequence ID" value="NZ_OUNR01000001.1"/>
</dbReference>